<dbReference type="AlphaFoldDB" id="A0AAP9HLA3"/>
<dbReference type="EMBL" id="CP022956">
    <property type="protein sequence ID" value="QGV19752.1"/>
    <property type="molecule type" value="Genomic_DNA"/>
</dbReference>
<organism evidence="1 2">
    <name type="scientific">Lacticaseibacillus paracasei subsp. paracasei</name>
    <dbReference type="NCBI Taxonomy" id="47714"/>
    <lineage>
        <taxon>Bacteria</taxon>
        <taxon>Bacillati</taxon>
        <taxon>Bacillota</taxon>
        <taxon>Bacilli</taxon>
        <taxon>Lactobacillales</taxon>
        <taxon>Lactobacillaceae</taxon>
        <taxon>Lacticaseibacillus</taxon>
    </lineage>
</organism>
<evidence type="ECO:0000313" key="2">
    <source>
        <dbReference type="Proteomes" id="UP000423274"/>
    </source>
</evidence>
<keyword evidence="1" id="KW-0614">Plasmid</keyword>
<dbReference type="Proteomes" id="UP000423274">
    <property type="component" value="Plasmid pLCAKO.2"/>
</dbReference>
<protein>
    <submittedName>
        <fullName evidence="1">Uncharacterized protein</fullName>
    </submittedName>
</protein>
<gene>
    <name evidence="1" type="ORF">LCAKO_2p43</name>
</gene>
<geneLocation type="plasmid" evidence="2">
    <name>plcako.2</name>
</geneLocation>
<evidence type="ECO:0000313" key="1">
    <source>
        <dbReference type="EMBL" id="QGV19752.1"/>
    </source>
</evidence>
<name>A0AAP9HLA3_LACPA</name>
<reference evidence="1 2" key="1">
    <citation type="submission" date="2017-08" db="EMBL/GenBank/DDBJ databases">
        <title>Genome sequence, comparative genomics and functional analysis of the highly adhesive Lactobacillus parcasei Kobulty strain.</title>
        <authorList>
            <person name="Koryszewska-Baginska A."/>
            <person name="Grynberg M."/>
            <person name="Aleksandrzak-Piekarczyk T."/>
        </authorList>
    </citation>
    <scope>NUCLEOTIDE SEQUENCE [LARGE SCALE GENOMIC DNA]</scope>
    <source>
        <strain evidence="1 2">IBB3423</strain>
        <plasmid evidence="2">plcako.2</plasmid>
    </source>
</reference>
<sequence length="41" mass="4590">MSVAKVTKICGVIFAEQNFVRPLFFLLELLRNLFLSGFVAG</sequence>
<accession>A0AAP9HLA3</accession>
<proteinExistence type="predicted"/>